<comment type="caution">
    <text evidence="11">The sequence shown here is derived from an EMBL/GenBank/DDBJ whole genome shotgun (WGS) entry which is preliminary data.</text>
</comment>
<dbReference type="PROSITE" id="PS51352">
    <property type="entry name" value="THIOREDOXIN_2"/>
    <property type="match status" value="1"/>
</dbReference>
<dbReference type="Gene3D" id="3.40.30.10">
    <property type="entry name" value="Glutaredoxin"/>
    <property type="match status" value="1"/>
</dbReference>
<dbReference type="GO" id="GO:0042597">
    <property type="term" value="C:periplasmic space"/>
    <property type="evidence" value="ECO:0007669"/>
    <property type="project" value="UniProtKB-SubCell"/>
</dbReference>
<dbReference type="PANTHER" id="PTHR35891">
    <property type="entry name" value="THIOL:DISULFIDE INTERCHANGE PROTEIN DSBA"/>
    <property type="match status" value="1"/>
</dbReference>
<evidence type="ECO:0000256" key="8">
    <source>
        <dbReference type="PIRSR" id="PIRSR001488-1"/>
    </source>
</evidence>
<protein>
    <recommendedName>
        <fullName evidence="7">Thiol:disulfide interchange protein</fullName>
    </recommendedName>
</protein>
<dbReference type="EMBL" id="VOHE01000004">
    <property type="protein sequence ID" value="TWT18989.1"/>
    <property type="molecule type" value="Genomic_DNA"/>
</dbReference>
<dbReference type="Pfam" id="PF01323">
    <property type="entry name" value="DSBA"/>
    <property type="match status" value="1"/>
</dbReference>
<evidence type="ECO:0000256" key="4">
    <source>
        <dbReference type="ARBA" id="ARBA00022764"/>
    </source>
</evidence>
<evidence type="ECO:0000256" key="3">
    <source>
        <dbReference type="ARBA" id="ARBA00022729"/>
    </source>
</evidence>
<dbReference type="InterPro" id="IPR023205">
    <property type="entry name" value="DsbA/DsbL"/>
</dbReference>
<gene>
    <name evidence="11" type="ORF">FQY79_09155</name>
</gene>
<dbReference type="CDD" id="cd03019">
    <property type="entry name" value="DsbA_DsbA"/>
    <property type="match status" value="1"/>
</dbReference>
<keyword evidence="5 7" id="KW-1015">Disulfide bond</keyword>
<evidence type="ECO:0000256" key="9">
    <source>
        <dbReference type="SAM" id="SignalP"/>
    </source>
</evidence>
<dbReference type="PIRSF" id="PIRSF001488">
    <property type="entry name" value="Tdi_protein"/>
    <property type="match status" value="1"/>
</dbReference>
<dbReference type="OrthoDB" id="9784896at2"/>
<evidence type="ECO:0000313" key="12">
    <source>
        <dbReference type="Proteomes" id="UP000315949"/>
    </source>
</evidence>
<sequence length="208" mass="22493">MSLLLCLLALAPVAPAAAQAPVEGVDYVRIPGGERWRPEPGTIEVVEVFAYPCGHCDRFRPMLAQWTRRAGADVRVYHVPAAYQPDNAYARGYFALEALSRAAELHPRVFDAIHREATLPAHNASRAEIVAFLAGEGLDPAAVAAAMDAPATDEKMNAAYAFAVRSGIQGTPTLIINGRYRVQARTLDDSLRIADGLVAMERERAAAR</sequence>
<evidence type="ECO:0000256" key="6">
    <source>
        <dbReference type="ARBA" id="ARBA00023284"/>
    </source>
</evidence>
<dbReference type="Proteomes" id="UP000315949">
    <property type="component" value="Unassembled WGS sequence"/>
</dbReference>
<accession>A0A5C5TZG8</accession>
<comment type="similarity">
    <text evidence="2">Belongs to the thioredoxin family. DsbA subfamily.</text>
</comment>
<keyword evidence="3 9" id="KW-0732">Signal</keyword>
<dbReference type="AlphaFoldDB" id="A0A5C5TZG8"/>
<dbReference type="InterPro" id="IPR013766">
    <property type="entry name" value="Thioredoxin_domain"/>
</dbReference>
<keyword evidence="4 7" id="KW-0574">Periplasm</keyword>
<feature type="domain" description="Thioredoxin" evidence="10">
    <location>
        <begin position="8"/>
        <end position="199"/>
    </location>
</feature>
<evidence type="ECO:0000256" key="2">
    <source>
        <dbReference type="ARBA" id="ARBA00005791"/>
    </source>
</evidence>
<organism evidence="11 12">
    <name type="scientific">Luteimonas wenzhouensis</name>
    <dbReference type="NCBI Taxonomy" id="2599615"/>
    <lineage>
        <taxon>Bacteria</taxon>
        <taxon>Pseudomonadati</taxon>
        <taxon>Pseudomonadota</taxon>
        <taxon>Gammaproteobacteria</taxon>
        <taxon>Lysobacterales</taxon>
        <taxon>Lysobacteraceae</taxon>
        <taxon>Luteimonas</taxon>
    </lineage>
</organism>
<reference evidence="11 12" key="1">
    <citation type="submission" date="2019-07" db="EMBL/GenBank/DDBJ databases">
        <title>Luteimonas sp. YD-1 nov., isolated from acidic soil.</title>
        <authorList>
            <person name="Zhou J."/>
        </authorList>
    </citation>
    <scope>NUCLEOTIDE SEQUENCE [LARGE SCALE GENOMIC DNA]</scope>
    <source>
        <strain evidence="11 12">YD-1</strain>
    </source>
</reference>
<dbReference type="PANTHER" id="PTHR35891:SF2">
    <property type="entry name" value="THIOL:DISULFIDE INTERCHANGE PROTEIN DSBA"/>
    <property type="match status" value="1"/>
</dbReference>
<dbReference type="GO" id="GO:0016491">
    <property type="term" value="F:oxidoreductase activity"/>
    <property type="evidence" value="ECO:0007669"/>
    <property type="project" value="InterPro"/>
</dbReference>
<dbReference type="SUPFAM" id="SSF52833">
    <property type="entry name" value="Thioredoxin-like"/>
    <property type="match status" value="1"/>
</dbReference>
<feature type="disulfide bond" description="Redox-active" evidence="8">
    <location>
        <begin position="53"/>
        <end position="56"/>
    </location>
</feature>
<evidence type="ECO:0000259" key="10">
    <source>
        <dbReference type="PROSITE" id="PS51352"/>
    </source>
</evidence>
<name>A0A5C5TZG8_9GAMM</name>
<feature type="chain" id="PRO_5023040368" description="Thiol:disulfide interchange protein" evidence="9">
    <location>
        <begin position="17"/>
        <end position="208"/>
    </location>
</feature>
<evidence type="ECO:0000313" key="11">
    <source>
        <dbReference type="EMBL" id="TWT18989.1"/>
    </source>
</evidence>
<comment type="subcellular location">
    <subcellularLocation>
        <location evidence="1 7">Periplasm</location>
    </subcellularLocation>
</comment>
<proteinExistence type="inferred from homology"/>
<feature type="signal peptide" evidence="9">
    <location>
        <begin position="1"/>
        <end position="16"/>
    </location>
</feature>
<dbReference type="InterPro" id="IPR036249">
    <property type="entry name" value="Thioredoxin-like_sf"/>
</dbReference>
<evidence type="ECO:0000256" key="5">
    <source>
        <dbReference type="ARBA" id="ARBA00023157"/>
    </source>
</evidence>
<keyword evidence="6" id="KW-0676">Redox-active center</keyword>
<evidence type="ECO:0000256" key="1">
    <source>
        <dbReference type="ARBA" id="ARBA00004418"/>
    </source>
</evidence>
<dbReference type="InterPro" id="IPR050824">
    <property type="entry name" value="Thiol_disulfide_DsbA"/>
</dbReference>
<evidence type="ECO:0000256" key="7">
    <source>
        <dbReference type="PIRNR" id="PIRNR001488"/>
    </source>
</evidence>
<dbReference type="InterPro" id="IPR001853">
    <property type="entry name" value="DSBA-like_thioredoxin_dom"/>
</dbReference>
<keyword evidence="12" id="KW-1185">Reference proteome</keyword>